<keyword evidence="1" id="KW-0479">Metal-binding</keyword>
<keyword evidence="2" id="KW-0862">Zinc</keyword>
<keyword evidence="4" id="KW-0804">Transcription</keyword>
<dbReference type="Gene3D" id="3.30.50.10">
    <property type="entry name" value="Erythroid Transcription Factor GATA-1, subunit A"/>
    <property type="match status" value="1"/>
</dbReference>
<keyword evidence="5" id="KW-0539">Nucleus</keyword>
<evidence type="ECO:0000256" key="4">
    <source>
        <dbReference type="ARBA" id="ARBA00023163"/>
    </source>
</evidence>
<evidence type="ECO:0000256" key="6">
    <source>
        <dbReference type="SAM" id="MobiDB-lite"/>
    </source>
</evidence>
<dbReference type="InterPro" id="IPR013088">
    <property type="entry name" value="Znf_NHR/GATA"/>
</dbReference>
<dbReference type="GO" id="GO:0006355">
    <property type="term" value="P:regulation of DNA-templated transcription"/>
    <property type="evidence" value="ECO:0007669"/>
    <property type="project" value="InterPro"/>
</dbReference>
<dbReference type="Pfam" id="PF03884">
    <property type="entry name" value="YacG"/>
    <property type="match status" value="1"/>
</dbReference>
<feature type="region of interest" description="Disordered" evidence="6">
    <location>
        <begin position="296"/>
        <end position="368"/>
    </location>
</feature>
<accession>A0A0N5A5U0</accession>
<dbReference type="InterPro" id="IPR005584">
    <property type="entry name" value="DNA_gyrase_inhibitor_YacG"/>
</dbReference>
<dbReference type="PANTHER" id="PTHR36150:SF1">
    <property type="entry name" value="DNA GYRASE INHIBITOR YACG"/>
    <property type="match status" value="1"/>
</dbReference>
<feature type="compositionally biased region" description="Pro residues" evidence="6">
    <location>
        <begin position="52"/>
        <end position="63"/>
    </location>
</feature>
<evidence type="ECO:0000256" key="1">
    <source>
        <dbReference type="ARBA" id="ARBA00022723"/>
    </source>
</evidence>
<protein>
    <submittedName>
        <fullName evidence="8">DNA gyrase inhibitor YacG</fullName>
    </submittedName>
</protein>
<evidence type="ECO:0000313" key="7">
    <source>
        <dbReference type="Proteomes" id="UP000038045"/>
    </source>
</evidence>
<sequence length="536" mass="54999">MRRPVAWPDCGQLHQCTGASPADDAGAPMAQRSPRSAGAAQPGRATFRPDAAPLPLPALPAPHPRVGEHPGAELPVPARALFGLQGIDQPALPTGGAGLRRAWPVRGLAFRLQRQRGGVHAVELGPAGNEPDRYRASVAARCAGAAAAVAGADTQCLRGVRAAGPGAVGRRGRLPEPVDGVLAVQAGHRQGGHGLWRFQAAGHARRLGRLADPAANAAAGLAGGRAAGPGTAAPAQPAGKHADSVWALSGHCGLDRAALGWSNDHFLSAICRTAMTTPAFTPWILGLTGGIGTGRAPGGCRPGRTLGGRARAPGAGQPGGAFRPRRAAKRRATGPRRPAPADLQRPGATPLGGSPAAPADRPGDLQLPGQGRVALCGVRFTADGGVGPVSAHPAPAGDRRAAGLADRTYTAARPDQPRTGAGHSQGADQPRRAPAPCPRRDRQRPRPGLAAFGGRPPASLLPDFAWRPSMSQPLTVDCPTCGAPVEWSATNTYRPFCSDRCKLIDLGAWAAEEHKIPVAPDAEDELFSGDFNPREH</sequence>
<evidence type="ECO:0000256" key="5">
    <source>
        <dbReference type="ARBA" id="ARBA00023242"/>
    </source>
</evidence>
<evidence type="ECO:0000256" key="2">
    <source>
        <dbReference type="ARBA" id="ARBA00022833"/>
    </source>
</evidence>
<evidence type="ECO:0000313" key="8">
    <source>
        <dbReference type="WBParaSite" id="PTRK_0001710600.1"/>
    </source>
</evidence>
<name>A0A0N5A5U0_PARTI</name>
<feature type="region of interest" description="Disordered" evidence="6">
    <location>
        <begin position="411"/>
        <end position="455"/>
    </location>
</feature>
<dbReference type="Proteomes" id="UP000038045">
    <property type="component" value="Unplaced"/>
</dbReference>
<feature type="compositionally biased region" description="Basic residues" evidence="6">
    <location>
        <begin position="323"/>
        <end position="334"/>
    </location>
</feature>
<organism evidence="7 8">
    <name type="scientific">Parastrongyloides trichosuri</name>
    <name type="common">Possum-specific nematode worm</name>
    <dbReference type="NCBI Taxonomy" id="131310"/>
    <lineage>
        <taxon>Eukaryota</taxon>
        <taxon>Metazoa</taxon>
        <taxon>Ecdysozoa</taxon>
        <taxon>Nematoda</taxon>
        <taxon>Chromadorea</taxon>
        <taxon>Rhabditida</taxon>
        <taxon>Tylenchina</taxon>
        <taxon>Panagrolaimomorpha</taxon>
        <taxon>Strongyloidoidea</taxon>
        <taxon>Strongyloididae</taxon>
        <taxon>Parastrongyloides</taxon>
    </lineage>
</organism>
<dbReference type="GO" id="GO:0008270">
    <property type="term" value="F:zinc ion binding"/>
    <property type="evidence" value="ECO:0007669"/>
    <property type="project" value="InterPro"/>
</dbReference>
<dbReference type="SUPFAM" id="SSF57716">
    <property type="entry name" value="Glucocorticoid receptor-like (DNA-binding domain)"/>
    <property type="match status" value="1"/>
</dbReference>
<evidence type="ECO:0000256" key="3">
    <source>
        <dbReference type="ARBA" id="ARBA00023015"/>
    </source>
</evidence>
<feature type="region of interest" description="Disordered" evidence="6">
    <location>
        <begin position="1"/>
        <end position="65"/>
    </location>
</feature>
<dbReference type="WBParaSite" id="PTRK_0001710600.1">
    <property type="protein sequence ID" value="PTRK_0001710600.1"/>
    <property type="gene ID" value="PTRK_0001710600"/>
</dbReference>
<dbReference type="HAMAP" id="MF_00649">
    <property type="entry name" value="DNA_gyrase_inhibitor_YacG"/>
    <property type="match status" value="1"/>
</dbReference>
<keyword evidence="7" id="KW-1185">Reference proteome</keyword>
<dbReference type="NCBIfam" id="NF001638">
    <property type="entry name" value="PRK00418.1"/>
    <property type="match status" value="1"/>
</dbReference>
<dbReference type="PANTHER" id="PTHR36150">
    <property type="entry name" value="DNA GYRASE INHIBITOR YACG"/>
    <property type="match status" value="1"/>
</dbReference>
<proteinExistence type="inferred from homology"/>
<reference evidence="8" key="1">
    <citation type="submission" date="2017-02" db="UniProtKB">
        <authorList>
            <consortium name="WormBaseParasite"/>
        </authorList>
    </citation>
    <scope>IDENTIFICATION</scope>
</reference>
<feature type="compositionally biased region" description="Low complexity" evidence="6">
    <location>
        <begin position="302"/>
        <end position="315"/>
    </location>
</feature>
<dbReference type="AlphaFoldDB" id="A0A0N5A5U0"/>
<keyword evidence="3" id="KW-0805">Transcription regulation</keyword>